<proteinExistence type="predicted"/>
<comment type="caution">
    <text evidence="2">The sequence shown here is derived from an EMBL/GenBank/DDBJ whole genome shotgun (WGS) entry which is preliminary data.</text>
</comment>
<feature type="transmembrane region" description="Helical" evidence="1">
    <location>
        <begin position="49"/>
        <end position="68"/>
    </location>
</feature>
<keyword evidence="1" id="KW-0812">Transmembrane</keyword>
<accession>A0A4R1Y418</accession>
<dbReference type="EMBL" id="SLVJ01000011">
    <property type="protein sequence ID" value="TCM66813.1"/>
    <property type="molecule type" value="Genomic_DNA"/>
</dbReference>
<dbReference type="Proteomes" id="UP000294963">
    <property type="component" value="Unassembled WGS sequence"/>
</dbReference>
<keyword evidence="3" id="KW-1185">Reference proteome</keyword>
<organism evidence="2 3">
    <name type="scientific">Acinetobacter calcoaceticus</name>
    <dbReference type="NCBI Taxonomy" id="471"/>
    <lineage>
        <taxon>Bacteria</taxon>
        <taxon>Pseudomonadati</taxon>
        <taxon>Pseudomonadota</taxon>
        <taxon>Gammaproteobacteria</taxon>
        <taxon>Moraxellales</taxon>
        <taxon>Moraxellaceae</taxon>
        <taxon>Acinetobacter</taxon>
        <taxon>Acinetobacter calcoaceticus/baumannii complex</taxon>
    </lineage>
</organism>
<sequence length="73" mass="8465">MINDPNTLTYLLVLTFGILFFVSLLLGIVSQIKPSFFVWFKLPNNRFHLLIIFICMAFIFNGLVYLFMPAGYP</sequence>
<evidence type="ECO:0000256" key="1">
    <source>
        <dbReference type="SAM" id="Phobius"/>
    </source>
</evidence>
<evidence type="ECO:0000313" key="2">
    <source>
        <dbReference type="EMBL" id="TCM66813.1"/>
    </source>
</evidence>
<feature type="transmembrane region" description="Helical" evidence="1">
    <location>
        <begin position="7"/>
        <end position="29"/>
    </location>
</feature>
<protein>
    <submittedName>
        <fullName evidence="2">Uncharacterized protein</fullName>
    </submittedName>
</protein>
<keyword evidence="1" id="KW-1133">Transmembrane helix</keyword>
<evidence type="ECO:0000313" key="3">
    <source>
        <dbReference type="Proteomes" id="UP000294963"/>
    </source>
</evidence>
<gene>
    <name evidence="2" type="ORF">EC844_111103</name>
</gene>
<keyword evidence="1" id="KW-0472">Membrane</keyword>
<reference evidence="2 3" key="1">
    <citation type="submission" date="2019-03" db="EMBL/GenBank/DDBJ databases">
        <title>Genomic analyses of the natural microbiome of Caenorhabditis elegans.</title>
        <authorList>
            <person name="Samuel B."/>
        </authorList>
    </citation>
    <scope>NUCLEOTIDE SEQUENCE [LARGE SCALE GENOMIC DNA]</scope>
    <source>
        <strain evidence="2 3">JUb89</strain>
    </source>
</reference>
<dbReference type="AlphaFoldDB" id="A0A4R1Y418"/>
<name>A0A4R1Y418_ACICA</name>